<evidence type="ECO:0000313" key="2">
    <source>
        <dbReference type="Proteomes" id="UP000326598"/>
    </source>
</evidence>
<proteinExistence type="predicted"/>
<protein>
    <submittedName>
        <fullName evidence="1">Uncharacterized protein</fullName>
    </submittedName>
</protein>
<reference evidence="1 2" key="1">
    <citation type="submission" date="2017-09" db="EMBL/GenBank/DDBJ databases">
        <authorList>
            <person name="Lee N."/>
            <person name="Cho B.-K."/>
        </authorList>
    </citation>
    <scope>NUCLEOTIDE SEQUENCE [LARGE SCALE GENOMIC DNA]</scope>
    <source>
        <strain evidence="1 2">ATCC 13740</strain>
    </source>
</reference>
<evidence type="ECO:0000313" key="1">
    <source>
        <dbReference type="EMBL" id="QEV23116.1"/>
    </source>
</evidence>
<gene>
    <name evidence="1" type="ORF">CP976_02305</name>
</gene>
<accession>A0A5J6HSB0</accession>
<dbReference type="KEGG" id="scoe:CP976_02305"/>
<name>A0A5J6HSB0_STRC4</name>
<sequence>MPPVGEEFGTVEGVRLPGMALTVGALECRRPATLVALKNVYDQANLFLLNQNIRPGQPAAVG</sequence>
<organism evidence="1 2">
    <name type="scientific">Streptomyces coeruleorubidus</name>
    <dbReference type="NCBI Taxonomy" id="116188"/>
    <lineage>
        <taxon>Bacteria</taxon>
        <taxon>Bacillati</taxon>
        <taxon>Actinomycetota</taxon>
        <taxon>Actinomycetes</taxon>
        <taxon>Kitasatosporales</taxon>
        <taxon>Streptomycetaceae</taxon>
        <taxon>Streptomyces</taxon>
    </lineage>
</organism>
<dbReference type="AlphaFoldDB" id="A0A5J6HSB0"/>
<dbReference type="EMBL" id="CP023694">
    <property type="protein sequence ID" value="QEV23116.1"/>
    <property type="molecule type" value="Genomic_DNA"/>
</dbReference>
<dbReference type="RefSeq" id="WP_150478764.1">
    <property type="nucleotide sequence ID" value="NZ_JBFAEK010000046.1"/>
</dbReference>
<dbReference type="Proteomes" id="UP000326598">
    <property type="component" value="Chromosome"/>
</dbReference>